<dbReference type="GO" id="GO:0032259">
    <property type="term" value="P:methylation"/>
    <property type="evidence" value="ECO:0007669"/>
    <property type="project" value="UniProtKB-KW"/>
</dbReference>
<dbReference type="eggNOG" id="COG2227">
    <property type="taxonomic scope" value="Bacteria"/>
</dbReference>
<dbReference type="Gene3D" id="3.40.50.150">
    <property type="entry name" value="Vaccinia Virus protein VP39"/>
    <property type="match status" value="1"/>
</dbReference>
<reference evidence="1" key="1">
    <citation type="submission" date="2006-10" db="EMBL/GenBank/DDBJ databases">
        <title>Complete sequence of Solibacter usitatus Ellin6076.</title>
        <authorList>
            <consortium name="US DOE Joint Genome Institute"/>
            <person name="Copeland A."/>
            <person name="Lucas S."/>
            <person name="Lapidus A."/>
            <person name="Barry K."/>
            <person name="Detter J.C."/>
            <person name="Glavina del Rio T."/>
            <person name="Hammon N."/>
            <person name="Israni S."/>
            <person name="Dalin E."/>
            <person name="Tice H."/>
            <person name="Pitluck S."/>
            <person name="Thompson L.S."/>
            <person name="Brettin T."/>
            <person name="Bruce D."/>
            <person name="Han C."/>
            <person name="Tapia R."/>
            <person name="Gilna P."/>
            <person name="Schmutz J."/>
            <person name="Larimer F."/>
            <person name="Land M."/>
            <person name="Hauser L."/>
            <person name="Kyrpides N."/>
            <person name="Mikhailova N."/>
            <person name="Janssen P.H."/>
            <person name="Kuske C.R."/>
            <person name="Richardson P."/>
        </authorList>
    </citation>
    <scope>NUCLEOTIDE SEQUENCE</scope>
    <source>
        <strain evidence="1">Ellin6076</strain>
    </source>
</reference>
<dbReference type="Pfam" id="PF13489">
    <property type="entry name" value="Methyltransf_23"/>
    <property type="match status" value="1"/>
</dbReference>
<keyword evidence="1" id="KW-0489">Methyltransferase</keyword>
<protein>
    <submittedName>
        <fullName evidence="1">Methyltransferase type 12</fullName>
    </submittedName>
</protein>
<accession>Q01XL4</accession>
<evidence type="ECO:0000313" key="1">
    <source>
        <dbReference type="EMBL" id="ABJ85601.1"/>
    </source>
</evidence>
<proteinExistence type="predicted"/>
<name>Q01XL4_SOLUE</name>
<gene>
    <name evidence="1" type="ordered locus">Acid_4642</name>
</gene>
<dbReference type="GO" id="GO:0008168">
    <property type="term" value="F:methyltransferase activity"/>
    <property type="evidence" value="ECO:0007669"/>
    <property type="project" value="UniProtKB-KW"/>
</dbReference>
<dbReference type="CDD" id="cd02440">
    <property type="entry name" value="AdoMet_MTases"/>
    <property type="match status" value="1"/>
</dbReference>
<dbReference type="PANTHER" id="PTHR43861">
    <property type="entry name" value="TRANS-ACONITATE 2-METHYLTRANSFERASE-RELATED"/>
    <property type="match status" value="1"/>
</dbReference>
<sequence>MRCRVCAADPVTEIGAVEYYSGYCWKIFDCLVCLCRFTTHDQSTYDWLHSHANSVYSIYRTLADKATQLFENGDIAGLREELVKSPKYRFIIESVERQTKSARLLEIGCSRGYLTSYFIMNGYQIVGTDVSAEAVAVANESFGPHFMTAGSKEIQNRAPYDVIYHVGTIGCVQDPLGLTRELLALLRPGGQLLFNAPNVESCYLSGQLWTDDAPPPDVVTLFRPGVWRRYFSGLADVLEEVEMSPSDEAFRIWLRKTWAREWRSPLPLPLDESADTYRRGRPDNDGASQNFWRTLERVALAVARRARLLGFVPCQPRPFGLFVTMIKKD</sequence>
<dbReference type="AlphaFoldDB" id="Q01XL4"/>
<dbReference type="EMBL" id="CP000473">
    <property type="protein sequence ID" value="ABJ85601.1"/>
    <property type="molecule type" value="Genomic_DNA"/>
</dbReference>
<dbReference type="SUPFAM" id="SSF53335">
    <property type="entry name" value="S-adenosyl-L-methionine-dependent methyltransferases"/>
    <property type="match status" value="1"/>
</dbReference>
<dbReference type="InParanoid" id="Q01XL4"/>
<keyword evidence="1" id="KW-0808">Transferase</keyword>
<dbReference type="KEGG" id="sus:Acid_4642"/>
<dbReference type="InterPro" id="IPR029063">
    <property type="entry name" value="SAM-dependent_MTases_sf"/>
</dbReference>
<organism evidence="1">
    <name type="scientific">Solibacter usitatus (strain Ellin6076)</name>
    <dbReference type="NCBI Taxonomy" id="234267"/>
    <lineage>
        <taxon>Bacteria</taxon>
        <taxon>Pseudomonadati</taxon>
        <taxon>Acidobacteriota</taxon>
        <taxon>Terriglobia</taxon>
        <taxon>Bryobacterales</taxon>
        <taxon>Solibacteraceae</taxon>
        <taxon>Candidatus Solibacter</taxon>
    </lineage>
</organism>
<dbReference type="STRING" id="234267.Acid_4642"/>
<dbReference type="HOGENOM" id="CLU_844407_0_0_0"/>